<organism evidence="2">
    <name type="scientific">hydrocarbon metagenome</name>
    <dbReference type="NCBI Taxonomy" id="938273"/>
    <lineage>
        <taxon>unclassified sequences</taxon>
        <taxon>metagenomes</taxon>
        <taxon>ecological metagenomes</taxon>
    </lineage>
</organism>
<feature type="transmembrane region" description="Helical" evidence="1">
    <location>
        <begin position="12"/>
        <end position="32"/>
    </location>
</feature>
<reference evidence="2" key="1">
    <citation type="journal article" date="2015" name="Proc. Natl. Acad. Sci. U.S.A.">
        <title>Networks of energetic and metabolic interactions define dynamics in microbial communities.</title>
        <authorList>
            <person name="Embree M."/>
            <person name="Liu J.K."/>
            <person name="Al-Bassam M.M."/>
            <person name="Zengler K."/>
        </authorList>
    </citation>
    <scope>NUCLEOTIDE SEQUENCE</scope>
</reference>
<dbReference type="EMBL" id="LNQE01001901">
    <property type="protein sequence ID" value="KUG02932.1"/>
    <property type="molecule type" value="Genomic_DNA"/>
</dbReference>
<comment type="caution">
    <text evidence="2">The sequence shown here is derived from an EMBL/GenBank/DDBJ whole genome shotgun (WGS) entry which is preliminary data.</text>
</comment>
<keyword evidence="1" id="KW-0812">Transmembrane</keyword>
<dbReference type="SUPFAM" id="SSF103642">
    <property type="entry name" value="Sec-C motif"/>
    <property type="match status" value="1"/>
</dbReference>
<keyword evidence="1" id="KW-1133">Transmembrane helix</keyword>
<proteinExistence type="predicted"/>
<evidence type="ECO:0000256" key="1">
    <source>
        <dbReference type="SAM" id="Phobius"/>
    </source>
</evidence>
<dbReference type="Pfam" id="PF25948">
    <property type="entry name" value="DUF7986"/>
    <property type="match status" value="1"/>
</dbReference>
<name>A0A0W8E2S3_9ZZZZ</name>
<keyword evidence="1" id="KW-0472">Membrane</keyword>
<dbReference type="AlphaFoldDB" id="A0A0W8E2S3"/>
<gene>
    <name evidence="2" type="ORF">ASZ90_019710</name>
</gene>
<sequence>MIPEINRFIRSFTVFYPYIIVTFGYRIILLYGGNINLSKKLKLGRNDPCPCGSGKKYKNCCGLLGDITPLFDDPFTYYNQLAASTKLKLDRYFSTDLKKHRQTVKSRFTRYSVSKSIRAEHESVFSDWLWFDVKDDSGTSMAGIYLAENQAYMELPLREYLQALNASYLSVYRIVGSAGIKLDVTDIFMNSSYQVIIKEPLTLNEDKPQMLLLGRMVCLPKANLFSGMVLMLENNLLQEEFIKEHVEYLKGLYQCDIPHILKNYGEIIYGIFDHAAQKMLVNLNDMRLWMLDENERESLLDRMLSGPEYLLQHETAGFYWFKSASEIAGYSRIVVGEDMVLSCSDVLEDVIRHNEFIDSILPDQPVQVLNSHMLQSPPDPEYAWLWFLALKDRECEKWFSTEHRELNGKTPREVLLEEGGAKIIISMLDNYLGSIAIEEEKEVVEYIKLRCQSLAE</sequence>
<accession>A0A0W8E2S3</accession>
<dbReference type="InterPro" id="IPR004027">
    <property type="entry name" value="SEC_C_motif"/>
</dbReference>
<dbReference type="Pfam" id="PF02810">
    <property type="entry name" value="SEC-C"/>
    <property type="match status" value="1"/>
</dbReference>
<protein>
    <submittedName>
        <fullName evidence="2">Uncharacterized protein</fullName>
    </submittedName>
</protein>
<evidence type="ECO:0000313" key="2">
    <source>
        <dbReference type="EMBL" id="KUG02932.1"/>
    </source>
</evidence>
<dbReference type="InterPro" id="IPR058292">
    <property type="entry name" value="DUF7986"/>
</dbReference>
<dbReference type="Gene3D" id="3.10.450.50">
    <property type="match status" value="1"/>
</dbReference>